<evidence type="ECO:0000256" key="9">
    <source>
        <dbReference type="SAM" id="SignalP"/>
    </source>
</evidence>
<dbReference type="OrthoDB" id="9809144at2"/>
<evidence type="ECO:0000256" key="6">
    <source>
        <dbReference type="ARBA" id="ARBA00023049"/>
    </source>
</evidence>
<dbReference type="CDD" id="cd12797">
    <property type="entry name" value="M23_peptidase"/>
    <property type="match status" value="1"/>
</dbReference>
<dbReference type="Gene3D" id="2.70.70.10">
    <property type="entry name" value="Glucose Permease (Domain IIA)"/>
    <property type="match status" value="1"/>
</dbReference>
<dbReference type="Gene3D" id="6.10.250.3150">
    <property type="match status" value="1"/>
</dbReference>
<feature type="region of interest" description="Disordered" evidence="8">
    <location>
        <begin position="21"/>
        <end position="49"/>
    </location>
</feature>
<keyword evidence="3" id="KW-0479">Metal-binding</keyword>
<dbReference type="Pfam" id="PF01551">
    <property type="entry name" value="Peptidase_M23"/>
    <property type="match status" value="1"/>
</dbReference>
<feature type="coiled-coil region" evidence="7">
    <location>
        <begin position="54"/>
        <end position="102"/>
    </location>
</feature>
<organism evidence="11 12">
    <name type="scientific">Alsobacter soli</name>
    <dbReference type="NCBI Taxonomy" id="2109933"/>
    <lineage>
        <taxon>Bacteria</taxon>
        <taxon>Pseudomonadati</taxon>
        <taxon>Pseudomonadota</taxon>
        <taxon>Alphaproteobacteria</taxon>
        <taxon>Hyphomicrobiales</taxon>
        <taxon>Alsobacteraceae</taxon>
        <taxon>Alsobacter</taxon>
    </lineage>
</organism>
<keyword evidence="4" id="KW-0378">Hydrolase</keyword>
<feature type="coiled-coil region" evidence="7">
    <location>
        <begin position="219"/>
        <end position="287"/>
    </location>
</feature>
<evidence type="ECO:0000256" key="8">
    <source>
        <dbReference type="SAM" id="MobiDB-lite"/>
    </source>
</evidence>
<evidence type="ECO:0000256" key="4">
    <source>
        <dbReference type="ARBA" id="ARBA00022801"/>
    </source>
</evidence>
<dbReference type="GO" id="GO:0046872">
    <property type="term" value="F:metal ion binding"/>
    <property type="evidence" value="ECO:0007669"/>
    <property type="project" value="UniProtKB-KW"/>
</dbReference>
<keyword evidence="9" id="KW-0732">Signal</keyword>
<dbReference type="GO" id="GO:0006508">
    <property type="term" value="P:proteolysis"/>
    <property type="evidence" value="ECO:0007669"/>
    <property type="project" value="UniProtKB-KW"/>
</dbReference>
<reference evidence="12" key="1">
    <citation type="submission" date="2018-03" db="EMBL/GenBank/DDBJ databases">
        <authorList>
            <person name="Sun L."/>
            <person name="Liu H."/>
            <person name="Chen W."/>
            <person name="Huang K."/>
            <person name="Liu W."/>
            <person name="Gao X."/>
        </authorList>
    </citation>
    <scope>NUCLEOTIDE SEQUENCE [LARGE SCALE GENOMIC DNA]</scope>
    <source>
        <strain evidence="12">SH9</strain>
    </source>
</reference>
<evidence type="ECO:0000313" key="12">
    <source>
        <dbReference type="Proteomes" id="UP000239772"/>
    </source>
</evidence>
<accession>A0A2T1HWH8</accession>
<sequence length="459" mass="48406">MIAGAALLAAVGARPALALDPAASTQAAPAASPQSQPQAPDPRAAEKATRQLELEATQRFLDSASEDRKRLEGEAAALRSDRARLNAALIDTTNRLRATENNVGASEERLNTLIQTEDAIRRSLDGRKGVIVEVLAALQRLGRSPPPAVLVRPEDMLQAVRTSMLLGAVLPELRQETEALASDLAEMVRLRTATAAERESLAKEVGSLVEDRQRLAALVDARQREIAGAERNLAQESEKAAGLAAKAQSLKDLIGKLETEINASARAAEEARKAAEAAAEQARLRQETEAKETRDKIAALAFKDPARLAPKLAFADAKGLLPLPVSGSLLKKFNAPDAVGGSLKGMAYATRAGAVVSAPCDGWIAYAGPFRTYGQLLIINAGGGYYLLLAGMDRINVSLGQFVLAGEPVAAMGEGSQATAASVGGETSQPVLYVEFRKDGVSIDPSPWWAASTNEKVRG</sequence>
<feature type="compositionally biased region" description="Low complexity" evidence="8">
    <location>
        <begin position="21"/>
        <end position="42"/>
    </location>
</feature>
<dbReference type="Proteomes" id="UP000239772">
    <property type="component" value="Unassembled WGS sequence"/>
</dbReference>
<dbReference type="PANTHER" id="PTHR21666:SF288">
    <property type="entry name" value="CELL DIVISION PROTEIN YTFB"/>
    <property type="match status" value="1"/>
</dbReference>
<evidence type="ECO:0000256" key="2">
    <source>
        <dbReference type="ARBA" id="ARBA00022670"/>
    </source>
</evidence>
<keyword evidence="12" id="KW-1185">Reference proteome</keyword>
<keyword evidence="6" id="KW-0482">Metalloprotease</keyword>
<comment type="cofactor">
    <cofactor evidence="1">
        <name>Zn(2+)</name>
        <dbReference type="ChEBI" id="CHEBI:29105"/>
    </cofactor>
</comment>
<keyword evidence="2" id="KW-0645">Protease</keyword>
<evidence type="ECO:0000259" key="10">
    <source>
        <dbReference type="Pfam" id="PF01551"/>
    </source>
</evidence>
<dbReference type="AlphaFoldDB" id="A0A2T1HWH8"/>
<comment type="caution">
    <text evidence="11">The sequence shown here is derived from an EMBL/GenBank/DDBJ whole genome shotgun (WGS) entry which is preliminary data.</text>
</comment>
<keyword evidence="5" id="KW-0862">Zinc</keyword>
<dbReference type="InterPro" id="IPR016047">
    <property type="entry name" value="M23ase_b-sheet_dom"/>
</dbReference>
<gene>
    <name evidence="11" type="ORF">SLNSH_05785</name>
</gene>
<dbReference type="InterPro" id="IPR050570">
    <property type="entry name" value="Cell_wall_metabolism_enzyme"/>
</dbReference>
<feature type="chain" id="PRO_5015548117" description="M23ase beta-sheet core domain-containing protein" evidence="9">
    <location>
        <begin position="19"/>
        <end position="459"/>
    </location>
</feature>
<evidence type="ECO:0000256" key="3">
    <source>
        <dbReference type="ARBA" id="ARBA00022723"/>
    </source>
</evidence>
<evidence type="ECO:0000256" key="5">
    <source>
        <dbReference type="ARBA" id="ARBA00022833"/>
    </source>
</evidence>
<name>A0A2T1HWH8_9HYPH</name>
<proteinExistence type="predicted"/>
<dbReference type="InterPro" id="IPR011055">
    <property type="entry name" value="Dup_hybrid_motif"/>
</dbReference>
<feature type="signal peptide" evidence="9">
    <location>
        <begin position="1"/>
        <end position="18"/>
    </location>
</feature>
<feature type="domain" description="M23ase beta-sheet core" evidence="10">
    <location>
        <begin position="344"/>
        <end position="445"/>
    </location>
</feature>
<evidence type="ECO:0000256" key="1">
    <source>
        <dbReference type="ARBA" id="ARBA00001947"/>
    </source>
</evidence>
<dbReference type="GO" id="GO:0004222">
    <property type="term" value="F:metalloendopeptidase activity"/>
    <property type="evidence" value="ECO:0007669"/>
    <property type="project" value="TreeGrafter"/>
</dbReference>
<keyword evidence="7" id="KW-0175">Coiled coil</keyword>
<dbReference type="PANTHER" id="PTHR21666">
    <property type="entry name" value="PEPTIDASE-RELATED"/>
    <property type="match status" value="1"/>
</dbReference>
<dbReference type="SUPFAM" id="SSF51261">
    <property type="entry name" value="Duplicated hybrid motif"/>
    <property type="match status" value="1"/>
</dbReference>
<evidence type="ECO:0000313" key="11">
    <source>
        <dbReference type="EMBL" id="PSC06032.1"/>
    </source>
</evidence>
<evidence type="ECO:0000256" key="7">
    <source>
        <dbReference type="SAM" id="Coils"/>
    </source>
</evidence>
<protein>
    <recommendedName>
        <fullName evidence="10">M23ase beta-sheet core domain-containing protein</fullName>
    </recommendedName>
</protein>
<dbReference type="EMBL" id="PVZS01000005">
    <property type="protein sequence ID" value="PSC06032.1"/>
    <property type="molecule type" value="Genomic_DNA"/>
</dbReference>